<evidence type="ECO:0008006" key="3">
    <source>
        <dbReference type="Google" id="ProtNLM"/>
    </source>
</evidence>
<evidence type="ECO:0000313" key="2">
    <source>
        <dbReference type="Proteomes" id="UP000233597"/>
    </source>
</evidence>
<dbReference type="Proteomes" id="UP000233597">
    <property type="component" value="Unassembled WGS sequence"/>
</dbReference>
<protein>
    <recommendedName>
        <fullName evidence="3">Solute-binding protein family 3/N-terminal domain-containing protein</fullName>
    </recommendedName>
</protein>
<dbReference type="CDD" id="cd18773">
    <property type="entry name" value="PDC1_HK_sensor"/>
    <property type="match status" value="1"/>
</dbReference>
<dbReference type="EMBL" id="NWTK01000022">
    <property type="protein sequence ID" value="PKR48526.1"/>
    <property type="molecule type" value="Genomic_DNA"/>
</dbReference>
<reference evidence="1 2" key="1">
    <citation type="submission" date="2017-09" db="EMBL/GenBank/DDBJ databases">
        <title>Biodiversity and function of Thalassospira species in the particle-attached aromatic-hydrocarbon-degrading consortia from the surface seawater of the South China Sea.</title>
        <authorList>
            <person name="Dong C."/>
            <person name="Liu R."/>
            <person name="Shao Z."/>
        </authorList>
    </citation>
    <scope>NUCLEOTIDE SEQUENCE [LARGE SCALE GENOMIC DNA]</scope>
    <source>
        <strain evidence="1 2">CSC1P2</strain>
    </source>
</reference>
<gene>
    <name evidence="1" type="ORF">COO20_24240</name>
</gene>
<organism evidence="1 2">
    <name type="scientific">Thalassospira marina</name>
    <dbReference type="NCBI Taxonomy" id="2048283"/>
    <lineage>
        <taxon>Bacteria</taxon>
        <taxon>Pseudomonadati</taxon>
        <taxon>Pseudomonadota</taxon>
        <taxon>Alphaproteobacteria</taxon>
        <taxon>Rhodospirillales</taxon>
        <taxon>Thalassospiraceae</taxon>
        <taxon>Thalassospira</taxon>
    </lineage>
</organism>
<accession>A0A2N3KDE8</accession>
<evidence type="ECO:0000313" key="1">
    <source>
        <dbReference type="EMBL" id="PKR48526.1"/>
    </source>
</evidence>
<name>A0A2N3KDE8_9PROT</name>
<proteinExistence type="predicted"/>
<dbReference type="Gene3D" id="3.40.190.10">
    <property type="entry name" value="Periplasmic binding protein-like II"/>
    <property type="match status" value="2"/>
</dbReference>
<dbReference type="SUPFAM" id="SSF53850">
    <property type="entry name" value="Periplasmic binding protein-like II"/>
    <property type="match status" value="1"/>
</dbReference>
<dbReference type="AlphaFoldDB" id="A0A2N3KDE8"/>
<sequence>MGAKVVRGVSGCHKAEYGIADAASRLGRLVLFAALLSVVFAVAGCHRAKAAQGGKNFLVLQTNLQPPYQELVNGALTGSTIRLLDCAFRKIDVDYGITLAPRQRNRDMTRKGQADGFFLSRISSEMAIYAEPTSPLALEKWVWVSLHNVSDQQSRIPHPDQKVTLGVVLGSNEAEWIIDQGYQDVVHAPSLHSLVSLLQMGRVDFALIDQQAFARIRDDMKIAADQFTERFAHYMPLVMYFARDYTTSHPDTVKKLNRALTECGPAAVRLDHHEQQRIIRDEVGRIRQLMRAPALISALHNLGHKADPSIGDAPDRETIARLDREWQEASANGTASRLAADILQNEVSTYLQRAYRNRDIKFAEAFIFNRDGLVVGMSSPTSNYDQSGENKFSIFKDPSPDAVQIADIYYDPSTSKFLSQITLPLTDPETGEVVAALTVGLDVTAALDAEDY</sequence>
<comment type="caution">
    <text evidence="1">The sequence shown here is derived from an EMBL/GenBank/DDBJ whole genome shotgun (WGS) entry which is preliminary data.</text>
</comment>